<dbReference type="SUPFAM" id="SSF54373">
    <property type="entry name" value="FAD-linked reductases, C-terminal domain"/>
    <property type="match status" value="1"/>
</dbReference>
<feature type="non-terminal residue" evidence="6">
    <location>
        <position position="1"/>
    </location>
</feature>
<feature type="region of interest" description="Disordered" evidence="4">
    <location>
        <begin position="1"/>
        <end position="26"/>
    </location>
</feature>
<proteinExistence type="inferred from homology"/>
<comment type="subunit">
    <text evidence="3">Monomer.</text>
</comment>
<evidence type="ECO:0000256" key="4">
    <source>
        <dbReference type="SAM" id="MobiDB-lite"/>
    </source>
</evidence>
<dbReference type="PANTHER" id="PTHR11552:SF115">
    <property type="entry name" value="DEHYDROGENASE XPTC-RELATED"/>
    <property type="match status" value="1"/>
</dbReference>
<dbReference type="PANTHER" id="PTHR11552">
    <property type="entry name" value="GLUCOSE-METHANOL-CHOLINE GMC OXIDOREDUCTASE"/>
    <property type="match status" value="1"/>
</dbReference>
<sequence>MTENLGLSEKHDEEDPTVDEQEQDKFPSIKRNEKWVAPLGGRNITGQYDPRVNSYNRNTLVSLVQSEPTELDRRFMQSAQQLNREFPFNLYPNLGDPIGVMRPFIWTRIPSNASIFKEYSEDPSSGENAPHLEIIPGNESNQVLAVVMLLTPKSRGSIRLRSSNPLDPPLIDLGLFKHLFDVETLRIGVSRAVRFFSAPAWSDYITALFTPDPDTTPREIFNEAFIRGMAGSGYHTTGTAAMSARDKLKEGVIGPDLKVKGVKGLRIVDASVIPLIPTGHTQAPVYIVAEHAAELIREA</sequence>
<protein>
    <recommendedName>
        <fullName evidence="5">Glucose-methanol-choline oxidoreductase C-terminal domain-containing protein</fullName>
    </recommendedName>
</protein>
<dbReference type="InterPro" id="IPR007867">
    <property type="entry name" value="GMC_OxRtase_C"/>
</dbReference>
<evidence type="ECO:0000256" key="1">
    <source>
        <dbReference type="ARBA" id="ARBA00001974"/>
    </source>
</evidence>
<dbReference type="AlphaFoldDB" id="A0A9W8MGG6"/>
<dbReference type="Pfam" id="PF05199">
    <property type="entry name" value="GMC_oxred_C"/>
    <property type="match status" value="1"/>
</dbReference>
<dbReference type="InterPro" id="IPR012132">
    <property type="entry name" value="GMC_OxRdtase"/>
</dbReference>
<dbReference type="InterPro" id="IPR036188">
    <property type="entry name" value="FAD/NAD-bd_sf"/>
</dbReference>
<evidence type="ECO:0000259" key="5">
    <source>
        <dbReference type="Pfam" id="PF05199"/>
    </source>
</evidence>
<dbReference type="Proteomes" id="UP001140091">
    <property type="component" value="Unassembled WGS sequence"/>
</dbReference>
<evidence type="ECO:0000313" key="7">
    <source>
        <dbReference type="Proteomes" id="UP001140091"/>
    </source>
</evidence>
<comment type="similarity">
    <text evidence="2">Belongs to the GMC oxidoreductase family.</text>
</comment>
<comment type="caution">
    <text evidence="6">The sequence shown here is derived from an EMBL/GenBank/DDBJ whole genome shotgun (WGS) entry which is preliminary data.</text>
</comment>
<gene>
    <name evidence="6" type="ORF">H1R20_g7286</name>
</gene>
<organism evidence="6 7">
    <name type="scientific">Candolleomyces eurysporus</name>
    <dbReference type="NCBI Taxonomy" id="2828524"/>
    <lineage>
        <taxon>Eukaryota</taxon>
        <taxon>Fungi</taxon>
        <taxon>Dikarya</taxon>
        <taxon>Basidiomycota</taxon>
        <taxon>Agaricomycotina</taxon>
        <taxon>Agaricomycetes</taxon>
        <taxon>Agaricomycetidae</taxon>
        <taxon>Agaricales</taxon>
        <taxon>Agaricineae</taxon>
        <taxon>Psathyrellaceae</taxon>
        <taxon>Candolleomyces</taxon>
    </lineage>
</organism>
<evidence type="ECO:0000256" key="3">
    <source>
        <dbReference type="ARBA" id="ARBA00011245"/>
    </source>
</evidence>
<dbReference type="OrthoDB" id="269227at2759"/>
<dbReference type="GO" id="GO:0016614">
    <property type="term" value="F:oxidoreductase activity, acting on CH-OH group of donors"/>
    <property type="evidence" value="ECO:0007669"/>
    <property type="project" value="InterPro"/>
</dbReference>
<evidence type="ECO:0000313" key="6">
    <source>
        <dbReference type="EMBL" id="KAJ2929796.1"/>
    </source>
</evidence>
<name>A0A9W8MGG6_9AGAR</name>
<dbReference type="Gene3D" id="3.30.560.10">
    <property type="entry name" value="Glucose Oxidase, domain 3"/>
    <property type="match status" value="2"/>
</dbReference>
<feature type="domain" description="Glucose-methanol-choline oxidoreductase C-terminal" evidence="5">
    <location>
        <begin position="152"/>
        <end position="289"/>
    </location>
</feature>
<dbReference type="GO" id="GO:0050660">
    <property type="term" value="F:flavin adenine dinucleotide binding"/>
    <property type="evidence" value="ECO:0007669"/>
    <property type="project" value="InterPro"/>
</dbReference>
<dbReference type="EMBL" id="JANBPK010000858">
    <property type="protein sequence ID" value="KAJ2929796.1"/>
    <property type="molecule type" value="Genomic_DNA"/>
</dbReference>
<keyword evidence="7" id="KW-1185">Reference proteome</keyword>
<dbReference type="Gene3D" id="3.50.50.60">
    <property type="entry name" value="FAD/NAD(P)-binding domain"/>
    <property type="match status" value="1"/>
</dbReference>
<reference evidence="6" key="1">
    <citation type="submission" date="2022-06" db="EMBL/GenBank/DDBJ databases">
        <title>Genome Sequence of Candolleomyces eurysporus.</title>
        <authorList>
            <person name="Buettner E."/>
        </authorList>
    </citation>
    <scope>NUCLEOTIDE SEQUENCE</scope>
    <source>
        <strain evidence="6">VTCC 930004</strain>
    </source>
</reference>
<accession>A0A9W8MGG6</accession>
<evidence type="ECO:0000256" key="2">
    <source>
        <dbReference type="ARBA" id="ARBA00010790"/>
    </source>
</evidence>
<dbReference type="GO" id="GO:0044550">
    <property type="term" value="P:secondary metabolite biosynthetic process"/>
    <property type="evidence" value="ECO:0007669"/>
    <property type="project" value="TreeGrafter"/>
</dbReference>
<dbReference type="SUPFAM" id="SSF51905">
    <property type="entry name" value="FAD/NAD(P)-binding domain"/>
    <property type="match status" value="1"/>
</dbReference>
<comment type="cofactor">
    <cofactor evidence="1">
        <name>FAD</name>
        <dbReference type="ChEBI" id="CHEBI:57692"/>
    </cofactor>
</comment>